<keyword evidence="3" id="KW-0833">Ubl conjugation pathway</keyword>
<evidence type="ECO:0000256" key="4">
    <source>
        <dbReference type="SAM" id="Phobius"/>
    </source>
</evidence>
<evidence type="ECO:0000313" key="6">
    <source>
        <dbReference type="EMBL" id="RZB28777.1"/>
    </source>
</evidence>
<keyword evidence="2" id="KW-0677">Repeat</keyword>
<dbReference type="SUPFAM" id="SSF51126">
    <property type="entry name" value="Pectin lyase-like"/>
    <property type="match status" value="1"/>
</dbReference>
<dbReference type="NCBIfam" id="TIGR03804">
    <property type="entry name" value="para_beta_helix"/>
    <property type="match status" value="1"/>
</dbReference>
<dbReference type="InterPro" id="IPR012334">
    <property type="entry name" value="Pectin_lyas_fold"/>
</dbReference>
<evidence type="ECO:0000256" key="1">
    <source>
        <dbReference type="ARBA" id="ARBA00004906"/>
    </source>
</evidence>
<proteinExistence type="predicted"/>
<evidence type="ECO:0000259" key="5">
    <source>
        <dbReference type="Pfam" id="PF05048"/>
    </source>
</evidence>
<dbReference type="InterPro" id="IPR007742">
    <property type="entry name" value="NosD_dom"/>
</dbReference>
<dbReference type="SMART" id="SM00710">
    <property type="entry name" value="PbH1"/>
    <property type="match status" value="6"/>
</dbReference>
<gene>
    <name evidence="6" type="ORF">AEth_01779</name>
</gene>
<protein>
    <recommendedName>
        <fullName evidence="5">Periplasmic copper-binding protein NosD beta helix domain-containing protein</fullName>
    </recommendedName>
</protein>
<dbReference type="InterPro" id="IPR011050">
    <property type="entry name" value="Pectin_lyase_fold/virulence"/>
</dbReference>
<dbReference type="InterPro" id="IPR051550">
    <property type="entry name" value="SCF-Subunits/Alg-Epimerases"/>
</dbReference>
<dbReference type="InterPro" id="IPR006626">
    <property type="entry name" value="PbH1"/>
</dbReference>
<dbReference type="EMBL" id="RPGO01000035">
    <property type="protein sequence ID" value="RZB28777.1"/>
    <property type="molecule type" value="Genomic_DNA"/>
</dbReference>
<sequence length="286" mass="30939">MAVLAVLFFTAVVSATDIYVPEGGNQTIQQAVNNASGGDTIIVRDGIYHENVNVDVAHLTIRSENGSANCIVNASGPNDYVFNVAADYVNITGFTVENATGNHNAGIYLESMEHCNISYNNARNNNYGIYLYSSCNNTLTENTANSNNYCGIHLNDADNNNNVSCNWVQNNSVNGFRLYSGSTGNTIERNNIIANGALQADGSYHWNFYNDQGNAVDAKNNYWVATDNETIDKSIYDDEEGNGKVTFYPPLKGASPCAPIPEAATIILFSVGLVVLAGYVVLRGRK</sequence>
<dbReference type="InterPro" id="IPR022441">
    <property type="entry name" value="Para_beta_helix_rpt-2"/>
</dbReference>
<evidence type="ECO:0000256" key="3">
    <source>
        <dbReference type="ARBA" id="ARBA00022786"/>
    </source>
</evidence>
<dbReference type="Proteomes" id="UP000291831">
    <property type="component" value="Unassembled WGS sequence"/>
</dbReference>
<dbReference type="PANTHER" id="PTHR22990">
    <property type="entry name" value="F-BOX ONLY PROTEIN"/>
    <property type="match status" value="1"/>
</dbReference>
<dbReference type="Gene3D" id="2.160.20.10">
    <property type="entry name" value="Single-stranded right-handed beta-helix, Pectin lyase-like"/>
    <property type="match status" value="1"/>
</dbReference>
<dbReference type="Pfam" id="PF05048">
    <property type="entry name" value="NosD"/>
    <property type="match status" value="1"/>
</dbReference>
<accession>A0A8B3RYM6</accession>
<keyword evidence="4" id="KW-0812">Transmembrane</keyword>
<keyword evidence="4" id="KW-0472">Membrane</keyword>
<comment type="caution">
    <text evidence="6">The sequence shown here is derived from an EMBL/GenBank/DDBJ whole genome shotgun (WGS) entry which is preliminary data.</text>
</comment>
<dbReference type="PANTHER" id="PTHR22990:SF15">
    <property type="entry name" value="F-BOX ONLY PROTEIN 10"/>
    <property type="match status" value="1"/>
</dbReference>
<reference evidence="7" key="1">
    <citation type="submission" date="2019-01" db="EMBL/GenBank/DDBJ databases">
        <title>Anaerobic oxidation of ethane by archaea from a marine hydrocarbon seep.</title>
        <authorList>
            <person name="Musat F."/>
        </authorList>
    </citation>
    <scope>NUCLEOTIDE SEQUENCE [LARGE SCALE GENOMIC DNA]</scope>
</reference>
<evidence type="ECO:0000256" key="2">
    <source>
        <dbReference type="ARBA" id="ARBA00022737"/>
    </source>
</evidence>
<feature type="domain" description="Periplasmic copper-binding protein NosD beta helix" evidence="5">
    <location>
        <begin position="32"/>
        <end position="231"/>
    </location>
</feature>
<organism evidence="6 7">
    <name type="scientific">Candidatus Argoarchaeum ethanivorans</name>
    <dbReference type="NCBI Taxonomy" id="2608793"/>
    <lineage>
        <taxon>Archaea</taxon>
        <taxon>Methanobacteriati</taxon>
        <taxon>Methanobacteriota</taxon>
        <taxon>Stenosarchaea group</taxon>
        <taxon>Methanomicrobia</taxon>
        <taxon>Methanosarcinales</taxon>
        <taxon>Methanosarcinales incertae sedis</taxon>
        <taxon>GOM Arc I cluster</taxon>
        <taxon>Candidatus Argoarchaeum</taxon>
    </lineage>
</organism>
<dbReference type="AlphaFoldDB" id="A0A8B3RYM6"/>
<comment type="pathway">
    <text evidence="1">Protein modification; protein ubiquitination.</text>
</comment>
<feature type="transmembrane region" description="Helical" evidence="4">
    <location>
        <begin position="263"/>
        <end position="282"/>
    </location>
</feature>
<name>A0A8B3RYM6_9EURY</name>
<evidence type="ECO:0000313" key="7">
    <source>
        <dbReference type="Proteomes" id="UP000291831"/>
    </source>
</evidence>
<keyword evidence="4" id="KW-1133">Transmembrane helix</keyword>